<dbReference type="PANTHER" id="PTHR47619:SF1">
    <property type="entry name" value="EXODEOXYRIBONUCLEASE WALJ"/>
    <property type="match status" value="1"/>
</dbReference>
<dbReference type="Gene3D" id="3.60.15.10">
    <property type="entry name" value="Ribonuclease Z/Hydroxyacylglutathione hydrolase-like"/>
    <property type="match status" value="1"/>
</dbReference>
<evidence type="ECO:0000313" key="3">
    <source>
        <dbReference type="Proteomes" id="UP001165524"/>
    </source>
</evidence>
<evidence type="ECO:0000313" key="2">
    <source>
        <dbReference type="EMBL" id="MCK0538436.1"/>
    </source>
</evidence>
<dbReference type="RefSeq" id="WP_246953047.1">
    <property type="nucleotide sequence ID" value="NZ_JALKII010000008.1"/>
</dbReference>
<dbReference type="SMART" id="SM00849">
    <property type="entry name" value="Lactamase_B"/>
    <property type="match status" value="1"/>
</dbReference>
<comment type="caution">
    <text evidence="2">The sequence shown here is derived from an EMBL/GenBank/DDBJ whole genome shotgun (WGS) entry which is preliminary data.</text>
</comment>
<dbReference type="InterPro" id="IPR036866">
    <property type="entry name" value="RibonucZ/Hydroxyglut_hydro"/>
</dbReference>
<dbReference type="Pfam" id="PF12706">
    <property type="entry name" value="Lactamase_B_2"/>
    <property type="match status" value="1"/>
</dbReference>
<accession>A0ABT0E9C4</accession>
<evidence type="ECO:0000259" key="1">
    <source>
        <dbReference type="SMART" id="SM00849"/>
    </source>
</evidence>
<proteinExistence type="predicted"/>
<reference evidence="2" key="1">
    <citation type="submission" date="2022-04" db="EMBL/GenBank/DDBJ databases">
        <title>Alcanivorax sp. CY1518 draft genome sequence.</title>
        <authorList>
            <person name="Zhao G."/>
            <person name="An M."/>
        </authorList>
    </citation>
    <scope>NUCLEOTIDE SEQUENCE</scope>
    <source>
        <strain evidence="2">CY1518</strain>
    </source>
</reference>
<dbReference type="SUPFAM" id="SSF56281">
    <property type="entry name" value="Metallo-hydrolase/oxidoreductase"/>
    <property type="match status" value="1"/>
</dbReference>
<dbReference type="PANTHER" id="PTHR47619">
    <property type="entry name" value="METALLO-HYDROLASE YYCJ-RELATED"/>
    <property type="match status" value="1"/>
</dbReference>
<protein>
    <submittedName>
        <fullName evidence="2">MBL fold metallo-hydrolase</fullName>
    </submittedName>
</protein>
<dbReference type="EMBL" id="JALKII010000008">
    <property type="protein sequence ID" value="MCK0538436.1"/>
    <property type="molecule type" value="Genomic_DNA"/>
</dbReference>
<organism evidence="2 3">
    <name type="scientific">Alcanivorax quisquiliarum</name>
    <dbReference type="NCBI Taxonomy" id="2933565"/>
    <lineage>
        <taxon>Bacteria</taxon>
        <taxon>Pseudomonadati</taxon>
        <taxon>Pseudomonadota</taxon>
        <taxon>Gammaproteobacteria</taxon>
        <taxon>Oceanospirillales</taxon>
        <taxon>Alcanivoracaceae</taxon>
        <taxon>Alcanivorax</taxon>
    </lineage>
</organism>
<dbReference type="Proteomes" id="UP001165524">
    <property type="component" value="Unassembled WGS sequence"/>
</dbReference>
<name>A0ABT0E9C4_9GAMM</name>
<dbReference type="InterPro" id="IPR052533">
    <property type="entry name" value="WalJ/YycJ-like"/>
</dbReference>
<keyword evidence="3" id="KW-1185">Reference proteome</keyword>
<feature type="domain" description="Metallo-beta-lactamase" evidence="1">
    <location>
        <begin position="11"/>
        <end position="193"/>
    </location>
</feature>
<sequence length="259" mass="27860">MNLASIGSGSKGNGTLVRSGDTIVLVDCGFTVKETCLRLARLGLSPEDLSAVVVTHEHGDHIRGVLPLARRYRLPVHMTFGTLRAISAPGSRHSLAGVTVQEVRPGRRFSVGAVEVLPVPVPHDALEPCQYVFEAGTRRTGVLTDLGSVTPHVVEAYATCDALLLECNHDPELLARGPYPPSLKRRVGGARGHLSNQQAGSLVTVLERNRLQHLVLSHLSEQNNTPEHALEAVADAGFDDAQRVRVASQQEGFGWLDVN</sequence>
<dbReference type="InterPro" id="IPR001279">
    <property type="entry name" value="Metallo-B-lactamas"/>
</dbReference>
<gene>
    <name evidence="2" type="ORF">MU846_12020</name>
</gene>